<evidence type="ECO:0000313" key="5">
    <source>
        <dbReference type="EMBL" id="PKR89208.1"/>
    </source>
</evidence>
<evidence type="ECO:0000256" key="1">
    <source>
        <dbReference type="ARBA" id="ARBA00022729"/>
    </source>
</evidence>
<sequence length="92" mass="9892">MKFAFVVGALAAALPTLAVAGEKVDMAELTCQQFLADEEGILPTVVWIDGYLSHQSGNTVIDMDQLVANVKQIADECAGEPDKKIMELVPEE</sequence>
<evidence type="ECO:0000256" key="2">
    <source>
        <dbReference type="ARBA" id="ARBA00022764"/>
    </source>
</evidence>
<dbReference type="OrthoDB" id="5459282at2"/>
<keyword evidence="3" id="KW-0143">Chaperone</keyword>
<dbReference type="InterPro" id="IPR036831">
    <property type="entry name" value="HdeA_sf"/>
</dbReference>
<comment type="caution">
    <text evidence="5">The sequence shown here is derived from an EMBL/GenBank/DDBJ whole genome shotgun (WGS) entry which is preliminary data.</text>
</comment>
<evidence type="ECO:0000256" key="3">
    <source>
        <dbReference type="ARBA" id="ARBA00023186"/>
    </source>
</evidence>
<dbReference type="EMBL" id="PJNW01000007">
    <property type="protein sequence ID" value="PKR89208.1"/>
    <property type="molecule type" value="Genomic_DNA"/>
</dbReference>
<protein>
    <recommendedName>
        <fullName evidence="7">Acid stress chaperone HdeA</fullName>
    </recommendedName>
</protein>
<evidence type="ECO:0008006" key="7">
    <source>
        <dbReference type="Google" id="ProtNLM"/>
    </source>
</evidence>
<organism evidence="5 6">
    <name type="scientific">Pleomorphomonas diazotrophica</name>
    <dbReference type="NCBI Taxonomy" id="1166257"/>
    <lineage>
        <taxon>Bacteria</taxon>
        <taxon>Pseudomonadati</taxon>
        <taxon>Pseudomonadota</taxon>
        <taxon>Alphaproteobacteria</taxon>
        <taxon>Hyphomicrobiales</taxon>
        <taxon>Pleomorphomonadaceae</taxon>
        <taxon>Pleomorphomonas</taxon>
    </lineage>
</organism>
<name>A0A1I4UGA7_9HYPH</name>
<dbReference type="Gene3D" id="1.10.890.10">
    <property type="entry name" value="HNS-dependent expression A"/>
    <property type="match status" value="1"/>
</dbReference>
<dbReference type="Pfam" id="PF06411">
    <property type="entry name" value="HdeA"/>
    <property type="match status" value="1"/>
</dbReference>
<evidence type="ECO:0000256" key="4">
    <source>
        <dbReference type="SAM" id="SignalP"/>
    </source>
</evidence>
<dbReference type="InterPro" id="IPR038303">
    <property type="entry name" value="HdeA/HdeB_sf"/>
</dbReference>
<proteinExistence type="predicted"/>
<dbReference type="GO" id="GO:0030288">
    <property type="term" value="C:outer membrane-bounded periplasmic space"/>
    <property type="evidence" value="ECO:0007669"/>
    <property type="project" value="InterPro"/>
</dbReference>
<dbReference type="Proteomes" id="UP000233491">
    <property type="component" value="Unassembled WGS sequence"/>
</dbReference>
<accession>A0A1I4UGA7</accession>
<feature type="signal peptide" evidence="4">
    <location>
        <begin position="1"/>
        <end position="20"/>
    </location>
</feature>
<reference evidence="5 6" key="1">
    <citation type="submission" date="2017-12" db="EMBL/GenBank/DDBJ databases">
        <title>Anaerobic carbon monoxide metabolism by Pleomorphomonas carboxyditropha sp. nov., a new mesophilic hydrogenogenic carboxidotroph.</title>
        <authorList>
            <person name="Esquivel-Elizondo S."/>
            <person name="Krajmalnik-Brown R."/>
        </authorList>
    </citation>
    <scope>NUCLEOTIDE SEQUENCE [LARGE SCALE GENOMIC DNA]</scope>
    <source>
        <strain evidence="5 6">R5-392</strain>
    </source>
</reference>
<keyword evidence="6" id="KW-1185">Reference proteome</keyword>
<dbReference type="AlphaFoldDB" id="A0A1I4UGA7"/>
<keyword evidence="1 4" id="KW-0732">Signal</keyword>
<feature type="chain" id="PRO_5015065771" description="Acid stress chaperone HdeA" evidence="4">
    <location>
        <begin position="21"/>
        <end position="92"/>
    </location>
</feature>
<dbReference type="SUPFAM" id="SSF47752">
    <property type="entry name" value="Protein HNS-dependent expression A, HdeA"/>
    <property type="match status" value="1"/>
</dbReference>
<gene>
    <name evidence="5" type="ORF">CXZ10_11035</name>
</gene>
<dbReference type="InterPro" id="IPR010486">
    <property type="entry name" value="HNS-dep_expression_A/B"/>
</dbReference>
<dbReference type="RefSeq" id="WP_101289216.1">
    <property type="nucleotide sequence ID" value="NZ_FOUQ01000008.1"/>
</dbReference>
<keyword evidence="2" id="KW-0574">Periplasm</keyword>
<evidence type="ECO:0000313" key="6">
    <source>
        <dbReference type="Proteomes" id="UP000233491"/>
    </source>
</evidence>
<dbReference type="GO" id="GO:0071468">
    <property type="term" value="P:cellular response to acidic pH"/>
    <property type="evidence" value="ECO:0007669"/>
    <property type="project" value="InterPro"/>
</dbReference>